<dbReference type="RefSeq" id="WP_208603215.1">
    <property type="nucleotide sequence ID" value="NZ_FMTM01000016.1"/>
</dbReference>
<accession>A0A1G4U1Y6</accession>
<protein>
    <submittedName>
        <fullName evidence="1">Protein required for attachment to host cells</fullName>
    </submittedName>
</protein>
<gene>
    <name evidence="1" type="ORF">SAMN02927900_05983</name>
</gene>
<organism evidence="1 2">
    <name type="scientific">Rhizobium mongolense subsp. loessense</name>
    <dbReference type="NCBI Taxonomy" id="158890"/>
    <lineage>
        <taxon>Bacteria</taxon>
        <taxon>Pseudomonadati</taxon>
        <taxon>Pseudomonadota</taxon>
        <taxon>Alphaproteobacteria</taxon>
        <taxon>Hyphomicrobiales</taxon>
        <taxon>Rhizobiaceae</taxon>
        <taxon>Rhizobium/Agrobacterium group</taxon>
        <taxon>Rhizobium</taxon>
    </lineage>
</organism>
<dbReference type="Proteomes" id="UP000199542">
    <property type="component" value="Unassembled WGS sequence"/>
</dbReference>
<sequence>MSWEQFLRQHLDPSVQEVLSGEIAKNLAYLPVWEIERHLTKIDQRGLALIAKRKLASALMINIIKTALAKEFGKPLSIECVSVPGPGEILAKVS</sequence>
<dbReference type="AlphaFoldDB" id="A0A1G4U1Y6"/>
<proteinExistence type="predicted"/>
<reference evidence="1 2" key="1">
    <citation type="submission" date="2016-10" db="EMBL/GenBank/DDBJ databases">
        <authorList>
            <person name="de Groot N.N."/>
        </authorList>
    </citation>
    <scope>NUCLEOTIDE SEQUENCE [LARGE SCALE GENOMIC DNA]</scope>
    <source>
        <strain evidence="1 2">CGMCC 1.3401</strain>
    </source>
</reference>
<evidence type="ECO:0000313" key="2">
    <source>
        <dbReference type="Proteomes" id="UP000199542"/>
    </source>
</evidence>
<dbReference type="EMBL" id="FMTM01000016">
    <property type="protein sequence ID" value="SCW87620.1"/>
    <property type="molecule type" value="Genomic_DNA"/>
</dbReference>
<name>A0A1G4U1Y6_9HYPH</name>
<evidence type="ECO:0000313" key="1">
    <source>
        <dbReference type="EMBL" id="SCW87620.1"/>
    </source>
</evidence>